<dbReference type="SUPFAM" id="SSF52317">
    <property type="entry name" value="Class I glutamine amidotransferase-like"/>
    <property type="match status" value="1"/>
</dbReference>
<dbReference type="InterPro" id="IPR029062">
    <property type="entry name" value="Class_I_gatase-like"/>
</dbReference>
<name>A0A7L5ALT6_9MICO</name>
<dbReference type="PANTHER" id="PTHR43235">
    <property type="entry name" value="GLUTAMINE AMIDOTRANSFERASE PB2B2.05-RELATED"/>
    <property type="match status" value="1"/>
</dbReference>
<dbReference type="GO" id="GO:0006598">
    <property type="term" value="P:polyamine catabolic process"/>
    <property type="evidence" value="ECO:0007669"/>
    <property type="project" value="TreeGrafter"/>
</dbReference>
<evidence type="ECO:0000313" key="1">
    <source>
        <dbReference type="EMBL" id="QHO71046.1"/>
    </source>
</evidence>
<proteinExistence type="predicted"/>
<dbReference type="Pfam" id="PF07722">
    <property type="entry name" value="Peptidase_C26"/>
    <property type="match status" value="1"/>
</dbReference>
<dbReference type="GO" id="GO:0033969">
    <property type="term" value="F:gamma-glutamyl-gamma-aminobutyrate hydrolase activity"/>
    <property type="evidence" value="ECO:0007669"/>
    <property type="project" value="TreeGrafter"/>
</dbReference>
<dbReference type="OrthoDB" id="9813383at2"/>
<protein>
    <recommendedName>
        <fullName evidence="3">Gamma-glutamyl-gamma-aminobutyrate hydrolase</fullName>
    </recommendedName>
</protein>
<dbReference type="PANTHER" id="PTHR43235:SF1">
    <property type="entry name" value="GLUTAMINE AMIDOTRANSFERASE PB2B2.05-RELATED"/>
    <property type="match status" value="1"/>
</dbReference>
<dbReference type="Proteomes" id="UP000464507">
    <property type="component" value="Chromosome"/>
</dbReference>
<dbReference type="InterPro" id="IPR044668">
    <property type="entry name" value="PuuD-like"/>
</dbReference>
<reference evidence="1 2" key="1">
    <citation type="submission" date="2016-09" db="EMBL/GenBank/DDBJ databases">
        <title>Complete genome sequence of microbes from the polar regions.</title>
        <authorList>
            <person name="Liao L."/>
            <person name="Chen B."/>
        </authorList>
    </citation>
    <scope>NUCLEOTIDE SEQUENCE [LARGE SCALE GENOMIC DNA]</scope>
    <source>
        <strain evidence="1 2">ZS314</strain>
    </source>
</reference>
<gene>
    <name evidence="1" type="ORF">BHD05_07145</name>
</gene>
<dbReference type="EMBL" id="CP017146">
    <property type="protein sequence ID" value="QHO71046.1"/>
    <property type="molecule type" value="Genomic_DNA"/>
</dbReference>
<evidence type="ECO:0008006" key="3">
    <source>
        <dbReference type="Google" id="ProtNLM"/>
    </source>
</evidence>
<accession>A0A7L5ALT6</accession>
<keyword evidence="2" id="KW-1185">Reference proteome</keyword>
<dbReference type="InterPro" id="IPR011697">
    <property type="entry name" value="Peptidase_C26"/>
</dbReference>
<dbReference type="AlphaFoldDB" id="A0A7L5ALT6"/>
<evidence type="ECO:0000313" key="2">
    <source>
        <dbReference type="Proteomes" id="UP000464507"/>
    </source>
</evidence>
<organism evidence="1 2">
    <name type="scientific">Marisediminicola antarctica</name>
    <dbReference type="NCBI Taxonomy" id="674079"/>
    <lineage>
        <taxon>Bacteria</taxon>
        <taxon>Bacillati</taxon>
        <taxon>Actinomycetota</taxon>
        <taxon>Actinomycetes</taxon>
        <taxon>Micrococcales</taxon>
        <taxon>Microbacteriaceae</taxon>
        <taxon>Marisediminicola</taxon>
    </lineage>
</organism>
<sequence>MPDGLRKLPEGAPTVAVVVSLNFPAMTEEVNELVIRFTKTALESLTDAGARVVLVDSSTSPLPPVQLVHGADGVLFLGGGDVDPTLYGVLGPVPNLYGVDQAADLYCLDLIRTAVASDAPLLAICRGSQLLNLALGGTLIPDLTVWDLHRGGLDEPMFLDEDVTITPGTRLHEILQRDRVTVRSGHHQAAGIIAPTLKVAAMADDGIVEATEHVDASWVVGVQWHPEDTRGNGDDRLRLVRAFVDHIVVSRDARSQTIAQF</sequence>
<dbReference type="GO" id="GO:0005829">
    <property type="term" value="C:cytosol"/>
    <property type="evidence" value="ECO:0007669"/>
    <property type="project" value="TreeGrafter"/>
</dbReference>
<dbReference type="PROSITE" id="PS51273">
    <property type="entry name" value="GATASE_TYPE_1"/>
    <property type="match status" value="1"/>
</dbReference>
<dbReference type="KEGG" id="mant:BHD05_07145"/>
<dbReference type="Gene3D" id="3.40.50.880">
    <property type="match status" value="1"/>
</dbReference>